<dbReference type="RefSeq" id="WP_162083680.1">
    <property type="nucleotide sequence ID" value="NZ_AP021881.1"/>
</dbReference>
<keyword evidence="4" id="KW-1185">Reference proteome</keyword>
<gene>
    <name evidence="3" type="ORF">SFSGTM_03680</name>
</gene>
<dbReference type="GO" id="GO:0005737">
    <property type="term" value="C:cytoplasm"/>
    <property type="evidence" value="ECO:0007669"/>
    <property type="project" value="TreeGrafter"/>
</dbReference>
<dbReference type="InterPro" id="IPR035903">
    <property type="entry name" value="HesB-like_dom_sf"/>
</dbReference>
<dbReference type="GO" id="GO:0051537">
    <property type="term" value="F:2 iron, 2 sulfur cluster binding"/>
    <property type="evidence" value="ECO:0007669"/>
    <property type="project" value="TreeGrafter"/>
</dbReference>
<evidence type="ECO:0000256" key="1">
    <source>
        <dbReference type="ARBA" id="ARBA00006718"/>
    </source>
</evidence>
<dbReference type="InterPro" id="IPR016092">
    <property type="entry name" value="ATAP"/>
</dbReference>
<evidence type="ECO:0000259" key="2">
    <source>
        <dbReference type="Pfam" id="PF01521"/>
    </source>
</evidence>
<name>A0A809SG65_9PROT</name>
<dbReference type="GO" id="GO:0016226">
    <property type="term" value="P:iron-sulfur cluster assembly"/>
    <property type="evidence" value="ECO:0007669"/>
    <property type="project" value="InterPro"/>
</dbReference>
<dbReference type="NCBIfam" id="TIGR00049">
    <property type="entry name" value="iron-sulfur cluster assembly accessory protein"/>
    <property type="match status" value="1"/>
</dbReference>
<dbReference type="SUPFAM" id="SSF89360">
    <property type="entry name" value="HesB-like domain"/>
    <property type="match status" value="1"/>
</dbReference>
<protein>
    <recommendedName>
        <fullName evidence="2">Core domain-containing protein</fullName>
    </recommendedName>
</protein>
<dbReference type="Gene3D" id="2.60.300.12">
    <property type="entry name" value="HesB-like domain"/>
    <property type="match status" value="1"/>
</dbReference>
<dbReference type="Proteomes" id="UP000463939">
    <property type="component" value="Chromosome"/>
</dbReference>
<organism evidence="3 4">
    <name type="scientific">Sulfuriferula nivalis</name>
    <dbReference type="NCBI Taxonomy" id="2675298"/>
    <lineage>
        <taxon>Bacteria</taxon>
        <taxon>Pseudomonadati</taxon>
        <taxon>Pseudomonadota</taxon>
        <taxon>Betaproteobacteria</taxon>
        <taxon>Nitrosomonadales</taxon>
        <taxon>Sulfuricellaceae</taxon>
        <taxon>Sulfuriferula</taxon>
    </lineage>
</organism>
<dbReference type="InterPro" id="IPR000361">
    <property type="entry name" value="ATAP_core_dom"/>
</dbReference>
<dbReference type="PANTHER" id="PTHR10072">
    <property type="entry name" value="IRON-SULFUR CLUSTER ASSEMBLY PROTEIN"/>
    <property type="match status" value="1"/>
</dbReference>
<reference evidence="4" key="1">
    <citation type="submission" date="2019-11" db="EMBL/GenBank/DDBJ databases">
        <title>Isolation and characterization of a novel species in the genus Sulfuriferula.</title>
        <authorList>
            <person name="Mochizuki J."/>
            <person name="Kojima H."/>
            <person name="Fukui M."/>
        </authorList>
    </citation>
    <scope>NUCLEOTIDE SEQUENCE [LARGE SCALE GENOMIC DNA]</scope>
    <source>
        <strain evidence="4">SGTM</strain>
    </source>
</reference>
<comment type="similarity">
    <text evidence="1">Belongs to the HesB/IscA family.</text>
</comment>
<dbReference type="AlphaFoldDB" id="A0A809SG65"/>
<accession>A0A809SG65</accession>
<proteinExistence type="inferred from homology"/>
<feature type="domain" description="Core" evidence="2">
    <location>
        <begin position="1"/>
        <end position="102"/>
    </location>
</feature>
<dbReference type="KEGG" id="sniv:SFSGTM_03680"/>
<evidence type="ECO:0000313" key="3">
    <source>
        <dbReference type="EMBL" id="BBO99659.1"/>
    </source>
</evidence>
<dbReference type="InterPro" id="IPR050322">
    <property type="entry name" value="Fe-S_cluster_asmbl/transfer"/>
</dbReference>
<dbReference type="EMBL" id="AP021881">
    <property type="protein sequence ID" value="BBO99659.1"/>
    <property type="molecule type" value="Genomic_DNA"/>
</dbReference>
<dbReference type="PANTHER" id="PTHR10072:SF41">
    <property type="entry name" value="IRON-SULFUR CLUSTER ASSEMBLY 1 HOMOLOG, MITOCHONDRIAL"/>
    <property type="match status" value="1"/>
</dbReference>
<sequence length="124" mass="12997">MNITITPKAEKFMRRIVRFGGGPADSGFRLTVTAGGCSGLASEFSAEAMPKDGDATFDWNGLKVFLPAESRLLLDGVTIDFIDTALESGLSFINPNAASCGCSSAESSSKPTQTTISIADIKRA</sequence>
<dbReference type="Pfam" id="PF01521">
    <property type="entry name" value="Fe-S_biosyn"/>
    <property type="match status" value="1"/>
</dbReference>
<evidence type="ECO:0000313" key="4">
    <source>
        <dbReference type="Proteomes" id="UP000463939"/>
    </source>
</evidence>